<organism evidence="2 3">
    <name type="scientific">Actinomadura graeca</name>
    <dbReference type="NCBI Taxonomy" id="2750812"/>
    <lineage>
        <taxon>Bacteria</taxon>
        <taxon>Bacillati</taxon>
        <taxon>Actinomycetota</taxon>
        <taxon>Actinomycetes</taxon>
        <taxon>Streptosporangiales</taxon>
        <taxon>Thermomonosporaceae</taxon>
        <taxon>Actinomadura</taxon>
    </lineage>
</organism>
<feature type="region of interest" description="Disordered" evidence="1">
    <location>
        <begin position="53"/>
        <end position="84"/>
    </location>
</feature>
<name>A0ABX8R964_9ACTN</name>
<sequence>MIIVGEQMLTLGARIAEIEALYTCVLDAAGTPARRRFLAELAEAGARLADEAAGHTGRAVAPLPGPAGPGGGARPPRPRPRARVRRRIARTQRTADWIIARTARRAG</sequence>
<reference evidence="2" key="1">
    <citation type="submission" date="2020-07" db="EMBL/GenBank/DDBJ databases">
        <authorList>
            <person name="Tarantini F.S."/>
            <person name="Hong K.W."/>
            <person name="Chan K.G."/>
        </authorList>
    </citation>
    <scope>NUCLEOTIDE SEQUENCE</scope>
    <source>
        <strain evidence="2">32-07</strain>
    </source>
</reference>
<accession>A0ABX8R964</accession>
<proteinExistence type="predicted"/>
<gene>
    <name evidence="2" type="ORF">AGRA3207_007030</name>
</gene>
<evidence type="ECO:0000256" key="1">
    <source>
        <dbReference type="SAM" id="MobiDB-lite"/>
    </source>
</evidence>
<evidence type="ECO:0000313" key="2">
    <source>
        <dbReference type="EMBL" id="QXJ25523.1"/>
    </source>
</evidence>
<dbReference type="Proteomes" id="UP001049518">
    <property type="component" value="Chromosome"/>
</dbReference>
<dbReference type="EMBL" id="CP059572">
    <property type="protein sequence ID" value="QXJ25523.1"/>
    <property type="molecule type" value="Genomic_DNA"/>
</dbReference>
<evidence type="ECO:0000313" key="3">
    <source>
        <dbReference type="Proteomes" id="UP001049518"/>
    </source>
</evidence>
<keyword evidence="3" id="KW-1185">Reference proteome</keyword>
<protein>
    <submittedName>
        <fullName evidence="2">Uncharacterized protein</fullName>
    </submittedName>
</protein>
<dbReference type="RefSeq" id="WP_231331596.1">
    <property type="nucleotide sequence ID" value="NZ_CP059572.1"/>
</dbReference>